<dbReference type="Proteomes" id="UP000075901">
    <property type="component" value="Unassembled WGS sequence"/>
</dbReference>
<feature type="compositionally biased region" description="Basic and acidic residues" evidence="1">
    <location>
        <begin position="66"/>
        <end position="75"/>
    </location>
</feature>
<proteinExistence type="predicted"/>
<name>A0A182S970_9DIPT</name>
<evidence type="ECO:0000313" key="2">
    <source>
        <dbReference type="EnsemblMetazoa" id="AMAM002192-PA"/>
    </source>
</evidence>
<dbReference type="AlphaFoldDB" id="A0A182S970"/>
<evidence type="ECO:0000256" key="1">
    <source>
        <dbReference type="SAM" id="MobiDB-lite"/>
    </source>
</evidence>
<dbReference type="EnsemblMetazoa" id="AMAM002192-RA">
    <property type="protein sequence ID" value="AMAM002192-PA"/>
    <property type="gene ID" value="AMAM002192"/>
</dbReference>
<accession>A0A182S970</accession>
<organism evidence="2 3">
    <name type="scientific">Anopheles maculatus</name>
    <dbReference type="NCBI Taxonomy" id="74869"/>
    <lineage>
        <taxon>Eukaryota</taxon>
        <taxon>Metazoa</taxon>
        <taxon>Ecdysozoa</taxon>
        <taxon>Arthropoda</taxon>
        <taxon>Hexapoda</taxon>
        <taxon>Insecta</taxon>
        <taxon>Pterygota</taxon>
        <taxon>Neoptera</taxon>
        <taxon>Endopterygota</taxon>
        <taxon>Diptera</taxon>
        <taxon>Nematocera</taxon>
        <taxon>Culicoidea</taxon>
        <taxon>Culicidae</taxon>
        <taxon>Anophelinae</taxon>
        <taxon>Anopheles</taxon>
        <taxon>Anopheles maculatus group</taxon>
    </lineage>
</organism>
<reference evidence="2" key="2">
    <citation type="submission" date="2020-05" db="UniProtKB">
        <authorList>
            <consortium name="EnsemblMetazoa"/>
        </authorList>
    </citation>
    <scope>IDENTIFICATION</scope>
    <source>
        <strain evidence="2">maculatus3</strain>
    </source>
</reference>
<reference evidence="3" key="1">
    <citation type="submission" date="2013-09" db="EMBL/GenBank/DDBJ databases">
        <title>The Genome Sequence of Anopheles maculatus species B.</title>
        <authorList>
            <consortium name="The Broad Institute Genomics Platform"/>
            <person name="Neafsey D.E."/>
            <person name="Besansky N."/>
            <person name="Howell P."/>
            <person name="Walton C."/>
            <person name="Young S.K."/>
            <person name="Zeng Q."/>
            <person name="Gargeya S."/>
            <person name="Fitzgerald M."/>
            <person name="Haas B."/>
            <person name="Abouelleil A."/>
            <person name="Allen A.W."/>
            <person name="Alvarado L."/>
            <person name="Arachchi H.M."/>
            <person name="Berlin A.M."/>
            <person name="Chapman S.B."/>
            <person name="Gainer-Dewar J."/>
            <person name="Goldberg J."/>
            <person name="Griggs A."/>
            <person name="Gujja S."/>
            <person name="Hansen M."/>
            <person name="Howarth C."/>
            <person name="Imamovic A."/>
            <person name="Ireland A."/>
            <person name="Larimer J."/>
            <person name="McCowan C."/>
            <person name="Murphy C."/>
            <person name="Pearson M."/>
            <person name="Poon T.W."/>
            <person name="Priest M."/>
            <person name="Roberts A."/>
            <person name="Saif S."/>
            <person name="Shea T."/>
            <person name="Sisk P."/>
            <person name="Sykes S."/>
            <person name="Wortman J."/>
            <person name="Nusbaum C."/>
            <person name="Birren B."/>
        </authorList>
    </citation>
    <scope>NUCLEOTIDE SEQUENCE [LARGE SCALE GENOMIC DNA]</scope>
    <source>
        <strain evidence="3">maculatus3</strain>
    </source>
</reference>
<keyword evidence="3" id="KW-1185">Reference proteome</keyword>
<protein>
    <submittedName>
        <fullName evidence="2">Uncharacterized protein</fullName>
    </submittedName>
</protein>
<dbReference type="VEuPathDB" id="VectorBase:AMAM002192"/>
<feature type="region of interest" description="Disordered" evidence="1">
    <location>
        <begin position="38"/>
        <end position="80"/>
    </location>
</feature>
<evidence type="ECO:0000313" key="3">
    <source>
        <dbReference type="Proteomes" id="UP000075901"/>
    </source>
</evidence>
<sequence>MNKLKKSIVSISLDCDDDDTTPIPTSVYPYNRPVTRQSTANAAKNAKSGSNVISLDSDDDSVLCGDDQHQLDHPNRGNNSFEAENYEMRIKVKWGMGIETFAHRKFQKFADIVDQLAAKESADS</sequence>